<dbReference type="OrthoDB" id="429183at2759"/>
<name>A0A165R063_9AGAM</name>
<feature type="transmembrane region" description="Helical" evidence="1">
    <location>
        <begin position="106"/>
        <end position="128"/>
    </location>
</feature>
<gene>
    <name evidence="2" type="ORF">NEOLEDRAFT_571152</name>
</gene>
<keyword evidence="1" id="KW-0472">Membrane</keyword>
<dbReference type="PANTHER" id="PTHR38483:SF1">
    <property type="entry name" value="ION TRANSPORT DOMAIN-CONTAINING PROTEIN"/>
    <property type="match status" value="1"/>
</dbReference>
<evidence type="ECO:0008006" key="4">
    <source>
        <dbReference type="Google" id="ProtNLM"/>
    </source>
</evidence>
<keyword evidence="1" id="KW-1133">Transmembrane helix</keyword>
<dbReference type="PANTHER" id="PTHR38483">
    <property type="entry name" value="CHROMOSOME 1, WHOLE GENOME SHOTGUN SEQUENCE"/>
    <property type="match status" value="1"/>
</dbReference>
<accession>A0A165R063</accession>
<dbReference type="Proteomes" id="UP000076761">
    <property type="component" value="Unassembled WGS sequence"/>
</dbReference>
<proteinExistence type="predicted"/>
<feature type="transmembrane region" description="Helical" evidence="1">
    <location>
        <begin position="134"/>
        <end position="157"/>
    </location>
</feature>
<evidence type="ECO:0000313" key="2">
    <source>
        <dbReference type="EMBL" id="KZT23129.1"/>
    </source>
</evidence>
<dbReference type="EMBL" id="KV425588">
    <property type="protein sequence ID" value="KZT23129.1"/>
    <property type="molecule type" value="Genomic_DNA"/>
</dbReference>
<evidence type="ECO:0000313" key="3">
    <source>
        <dbReference type="Proteomes" id="UP000076761"/>
    </source>
</evidence>
<feature type="transmembrane region" description="Helical" evidence="1">
    <location>
        <begin position="74"/>
        <end position="94"/>
    </location>
</feature>
<sequence length="169" mass="19169">MSSQALDEKASTIVQATDDTDKPRSFVSAIQPLSNRLQYPGLYTVYYVTLLALSTPLVMLGLRRTSHYPKDSFYILYNIVGPLTVGEVTLRVLVTGNRFWVSSWHTADLLLSLLVVMTYPMSLVPGPWREFVDIHLTVAAGSLLFIRVFTHFVRFILVMKRQRRGSARC</sequence>
<dbReference type="InParanoid" id="A0A165R063"/>
<evidence type="ECO:0000256" key="1">
    <source>
        <dbReference type="SAM" id="Phobius"/>
    </source>
</evidence>
<reference evidence="2 3" key="1">
    <citation type="journal article" date="2016" name="Mol. Biol. Evol.">
        <title>Comparative Genomics of Early-Diverging Mushroom-Forming Fungi Provides Insights into the Origins of Lignocellulose Decay Capabilities.</title>
        <authorList>
            <person name="Nagy L.G."/>
            <person name="Riley R."/>
            <person name="Tritt A."/>
            <person name="Adam C."/>
            <person name="Daum C."/>
            <person name="Floudas D."/>
            <person name="Sun H."/>
            <person name="Yadav J.S."/>
            <person name="Pangilinan J."/>
            <person name="Larsson K.H."/>
            <person name="Matsuura K."/>
            <person name="Barry K."/>
            <person name="Labutti K."/>
            <person name="Kuo R."/>
            <person name="Ohm R.A."/>
            <person name="Bhattacharya S.S."/>
            <person name="Shirouzu T."/>
            <person name="Yoshinaga Y."/>
            <person name="Martin F.M."/>
            <person name="Grigoriev I.V."/>
            <person name="Hibbett D.S."/>
        </authorList>
    </citation>
    <scope>NUCLEOTIDE SEQUENCE [LARGE SCALE GENOMIC DNA]</scope>
    <source>
        <strain evidence="2 3">HHB14362 ss-1</strain>
    </source>
</reference>
<organism evidence="2 3">
    <name type="scientific">Neolentinus lepideus HHB14362 ss-1</name>
    <dbReference type="NCBI Taxonomy" id="1314782"/>
    <lineage>
        <taxon>Eukaryota</taxon>
        <taxon>Fungi</taxon>
        <taxon>Dikarya</taxon>
        <taxon>Basidiomycota</taxon>
        <taxon>Agaricomycotina</taxon>
        <taxon>Agaricomycetes</taxon>
        <taxon>Gloeophyllales</taxon>
        <taxon>Gloeophyllaceae</taxon>
        <taxon>Neolentinus</taxon>
    </lineage>
</organism>
<protein>
    <recommendedName>
        <fullName evidence="4">Ion transport domain-containing protein</fullName>
    </recommendedName>
</protein>
<dbReference type="AlphaFoldDB" id="A0A165R063"/>
<keyword evidence="3" id="KW-1185">Reference proteome</keyword>
<keyword evidence="1" id="KW-0812">Transmembrane</keyword>
<feature type="transmembrane region" description="Helical" evidence="1">
    <location>
        <begin position="43"/>
        <end position="62"/>
    </location>
</feature>